<dbReference type="Pfam" id="PF00128">
    <property type="entry name" value="Alpha-amylase"/>
    <property type="match status" value="1"/>
</dbReference>
<feature type="chain" id="PRO_5013122505" description="Alpha-amylase" evidence="6">
    <location>
        <begin position="24"/>
        <end position="532"/>
    </location>
</feature>
<dbReference type="InterPro" id="IPR013780">
    <property type="entry name" value="Glyco_hydro_b"/>
</dbReference>
<dbReference type="RefSeq" id="WP_089320380.1">
    <property type="nucleotide sequence ID" value="NZ_FZOQ01000016.1"/>
</dbReference>
<dbReference type="PANTHER" id="PTHR10357:SF179">
    <property type="entry name" value="NEUTRAL AND BASIC AMINO ACID TRANSPORT PROTEIN RBAT"/>
    <property type="match status" value="1"/>
</dbReference>
<dbReference type="GO" id="GO:0009313">
    <property type="term" value="P:oligosaccharide catabolic process"/>
    <property type="evidence" value="ECO:0007669"/>
    <property type="project" value="TreeGrafter"/>
</dbReference>
<dbReference type="InterPro" id="IPR006046">
    <property type="entry name" value="Alpha_amylase"/>
</dbReference>
<protein>
    <recommendedName>
        <fullName evidence="5">Alpha-amylase</fullName>
        <ecNumber evidence="5">3.2.1.1</ecNumber>
    </recommendedName>
</protein>
<evidence type="ECO:0000256" key="1">
    <source>
        <dbReference type="ARBA" id="ARBA00008061"/>
    </source>
</evidence>
<dbReference type="OrthoDB" id="9806009at2"/>
<dbReference type="Gene3D" id="3.90.400.10">
    <property type="entry name" value="Oligo-1,6-glucosidase, Domain 2"/>
    <property type="match status" value="1"/>
</dbReference>
<proteinExistence type="inferred from homology"/>
<dbReference type="GO" id="GO:0043169">
    <property type="term" value="F:cation binding"/>
    <property type="evidence" value="ECO:0007669"/>
    <property type="project" value="InterPro"/>
</dbReference>
<dbReference type="PROSITE" id="PS51257">
    <property type="entry name" value="PROKAR_LIPOPROTEIN"/>
    <property type="match status" value="1"/>
</dbReference>
<dbReference type="EMBL" id="FZOQ01000016">
    <property type="protein sequence ID" value="SNS89491.1"/>
    <property type="molecule type" value="Genomic_DNA"/>
</dbReference>
<feature type="domain" description="Glycosyl hydrolase family 13 catalytic" evidence="7">
    <location>
        <begin position="53"/>
        <end position="448"/>
    </location>
</feature>
<dbReference type="InterPro" id="IPR045857">
    <property type="entry name" value="O16G_dom_2"/>
</dbReference>
<dbReference type="SUPFAM" id="SSF51011">
    <property type="entry name" value="Glycosyl hydrolase domain"/>
    <property type="match status" value="1"/>
</dbReference>
<dbReference type="InterPro" id="IPR006047">
    <property type="entry name" value="GH13_cat_dom"/>
</dbReference>
<comment type="similarity">
    <text evidence="1 4">Belongs to the glycosyl hydrolase 13 family.</text>
</comment>
<dbReference type="SUPFAM" id="SSF51445">
    <property type="entry name" value="(Trans)glycosidases"/>
    <property type="match status" value="1"/>
</dbReference>
<keyword evidence="9" id="KW-1185">Reference proteome</keyword>
<dbReference type="InterPro" id="IPR017853">
    <property type="entry name" value="GH"/>
</dbReference>
<name>A0A239I7N6_9BACT</name>
<keyword evidence="6" id="KW-0732">Signal</keyword>
<evidence type="ECO:0000256" key="2">
    <source>
        <dbReference type="ARBA" id="ARBA00022801"/>
    </source>
</evidence>
<keyword evidence="5" id="KW-0119">Carbohydrate metabolism</keyword>
<dbReference type="GO" id="GO:0004556">
    <property type="term" value="F:alpha-amylase activity"/>
    <property type="evidence" value="ECO:0007669"/>
    <property type="project" value="UniProtKB-UniRule"/>
</dbReference>
<evidence type="ECO:0000256" key="3">
    <source>
        <dbReference type="ARBA" id="ARBA00023295"/>
    </source>
</evidence>
<evidence type="ECO:0000256" key="4">
    <source>
        <dbReference type="RuleBase" id="RU003615"/>
    </source>
</evidence>
<evidence type="ECO:0000256" key="5">
    <source>
        <dbReference type="RuleBase" id="RU361134"/>
    </source>
</evidence>
<gene>
    <name evidence="8" type="ORF">SAMN06296052_11626</name>
</gene>
<evidence type="ECO:0000313" key="9">
    <source>
        <dbReference type="Proteomes" id="UP000198432"/>
    </source>
</evidence>
<dbReference type="PANTHER" id="PTHR10357">
    <property type="entry name" value="ALPHA-AMYLASE FAMILY MEMBER"/>
    <property type="match status" value="1"/>
</dbReference>
<dbReference type="CDD" id="cd11316">
    <property type="entry name" value="AmyAc_bac2_AmyA"/>
    <property type="match status" value="1"/>
</dbReference>
<dbReference type="EC" id="3.2.1.1" evidence="5"/>
<keyword evidence="3 5" id="KW-0326">Glycosidase</keyword>
<dbReference type="InterPro" id="IPR056300">
    <property type="entry name" value="SusG-like_C"/>
</dbReference>
<dbReference type="AlphaFoldDB" id="A0A239I7N6"/>
<dbReference type="Proteomes" id="UP000198432">
    <property type="component" value="Unassembled WGS sequence"/>
</dbReference>
<dbReference type="Gene3D" id="2.60.40.1180">
    <property type="entry name" value="Golgi alpha-mannosidase II"/>
    <property type="match status" value="1"/>
</dbReference>
<reference evidence="9" key="1">
    <citation type="submission" date="2017-06" db="EMBL/GenBank/DDBJ databases">
        <authorList>
            <person name="Varghese N."/>
            <person name="Submissions S."/>
        </authorList>
    </citation>
    <scope>NUCLEOTIDE SEQUENCE [LARGE SCALE GENOMIC DNA]</scope>
    <source>
        <strain evidence="9">NKM1</strain>
    </source>
</reference>
<keyword evidence="2 5" id="KW-0378">Hydrolase</keyword>
<organism evidence="8 9">
    <name type="scientific">Pontibacter ummariensis</name>
    <dbReference type="NCBI Taxonomy" id="1610492"/>
    <lineage>
        <taxon>Bacteria</taxon>
        <taxon>Pseudomonadati</taxon>
        <taxon>Bacteroidota</taxon>
        <taxon>Cytophagia</taxon>
        <taxon>Cytophagales</taxon>
        <taxon>Hymenobacteraceae</taxon>
        <taxon>Pontibacter</taxon>
    </lineage>
</organism>
<accession>A0A239I7N6</accession>
<evidence type="ECO:0000313" key="8">
    <source>
        <dbReference type="EMBL" id="SNS89491.1"/>
    </source>
</evidence>
<dbReference type="Gene3D" id="3.20.20.80">
    <property type="entry name" value="Glycosidases"/>
    <property type="match status" value="1"/>
</dbReference>
<dbReference type="Pfam" id="PF23915">
    <property type="entry name" value="SusG_C"/>
    <property type="match status" value="1"/>
</dbReference>
<feature type="signal peptide" evidence="6">
    <location>
        <begin position="1"/>
        <end position="23"/>
    </location>
</feature>
<sequence length="532" mass="60864">MNKRSVQHLLLALSLGCMTTACSTTDKAAAGQQAVASTSKEKVSDWPRGVTYEIFVQSFCDSDNDGIGDIKGMTSKLDYLADLGVEAVWLMPIGPSPSYHKYDVTDYYGVHPDYGTLEDYKEFIEEAHERGIKVVMDLVVNHSGVDHPWFQEALRNPNSPYRNYYVWAHKDDPETQKEGKIISGDSGNVNRWHKVANSDSLYYGYFYGGMPDLNFDNPKLRQEIFNVGKFWLEEVGVDGFRLDAARHIFPDDRAEDSHRWWEEFRSEMRKVKDDVYLVGEVWASANEVAPYMQGLPALFNFDIGGAIVNAVQQEDAGMLVENHKKIRNFYKTVNPDYVDATFITNHDQNRIMSEVNGDVNKARMAAALLFTLPGSPYIYYGEEIGMQGKKPDELIREPFIWEEKEEDDCRATWMEPKYNTDETVTPADEQLEDDDSLLNHYRDLIHLRNNSSALTYGELEPVNLNVKGVTAFLRKHGEDTVLVLHNLTGQEKTVNRPAYLEQYDEVLFKTQEVELDENEIELEPYSTVVLQF</sequence>
<evidence type="ECO:0000256" key="6">
    <source>
        <dbReference type="SAM" id="SignalP"/>
    </source>
</evidence>
<comment type="catalytic activity">
    <reaction evidence="5">
        <text>Endohydrolysis of (1-&gt;4)-alpha-D-glucosidic linkages in polysaccharides containing three or more (1-&gt;4)-alpha-linked D-glucose units.</text>
        <dbReference type="EC" id="3.2.1.1"/>
    </reaction>
</comment>
<evidence type="ECO:0000259" key="7">
    <source>
        <dbReference type="SMART" id="SM00642"/>
    </source>
</evidence>
<dbReference type="PRINTS" id="PR00110">
    <property type="entry name" value="ALPHAAMYLASE"/>
</dbReference>
<dbReference type="SMART" id="SM00642">
    <property type="entry name" value="Aamy"/>
    <property type="match status" value="1"/>
</dbReference>